<feature type="region of interest" description="Disordered" evidence="1">
    <location>
        <begin position="598"/>
        <end position="640"/>
    </location>
</feature>
<feature type="region of interest" description="Disordered" evidence="1">
    <location>
        <begin position="384"/>
        <end position="414"/>
    </location>
</feature>
<dbReference type="AlphaFoldDB" id="A0A9Q1CPG8"/>
<proteinExistence type="predicted"/>
<evidence type="ECO:0000256" key="1">
    <source>
        <dbReference type="SAM" id="MobiDB-lite"/>
    </source>
</evidence>
<dbReference type="Proteomes" id="UP001152320">
    <property type="component" value="Chromosome 1"/>
</dbReference>
<dbReference type="PANTHER" id="PTHR46704">
    <property type="entry name" value="CXC DOMAIN-CONTAINING PROTEIN-RELATED"/>
    <property type="match status" value="1"/>
</dbReference>
<keyword evidence="3" id="KW-1185">Reference proteome</keyword>
<reference evidence="2" key="1">
    <citation type="submission" date="2021-10" db="EMBL/GenBank/DDBJ databases">
        <title>Tropical sea cucumber genome reveals ecological adaptation and Cuvierian tubules defense mechanism.</title>
        <authorList>
            <person name="Chen T."/>
        </authorList>
    </citation>
    <scope>NUCLEOTIDE SEQUENCE</scope>
    <source>
        <strain evidence="2">Nanhai2018</strain>
        <tissue evidence="2">Muscle</tissue>
    </source>
</reference>
<accession>A0A9Q1CPG8</accession>
<sequence length="712" mass="79703">MMDILGKPATIAMASTSNTALPFKRKRSRCLIHRVGNATGDLLPFKDVTKSKVISCAKEWAELNGNEGELAGEIIGKDGEVLPDVKFQEHGYHRHCYNRFTDVSKIARARAKKQNTVFEREEVAPLRASEGDDPKCVSESSDINAPKLTRSQTKTDLSYEGSHLRRPVFPAVCIICQADKPTKDAFTRKRRKEKLVECQTLTAGSLLEAADKRHDEKLLLHIRERDLVALEARHCYNRFTDVSKIARARAKKQNTVFEREEVAPLRASEGDDPKCVSGEEQTRELGQYQKAFDSFCKEVVDEKILKDGEIFRLTKLLRIFVKYVKDKEGQDGSGLRTFQLKQWMKTKYPQLVFFQPSKRNQSFIVYCDTLNAEDIIEERVDLAEEAKSDSDTSSDDSLGEPVHFSNDPSSSSTRDMYMSASIIRIILEHKTQPTHWPPTAASLSMEIAENDAPFQLYNFLAWVTGASTEPNISERVSDTTHHKLISVSQDIMQLCLKGKRSMPKYVALGMAVRHLSGSAQLIGMLNGLGHCSSHSAVLEHDTALAQQQLNRGGDLPATIVPGRFLTLVWDNIDFGEETLTGKGTTHMTNGIAIQRGKVTSVSQPPLSTPKDKKRSLKPPSITIHPYYGAKKHGPQPFGEKTDISESLKMQAVARRLDFYFSLLKGEYKAMIPGWTGFNTQLIDIVQEESTVTYLPVIDASATEYDTLNTVLL</sequence>
<evidence type="ECO:0000313" key="3">
    <source>
        <dbReference type="Proteomes" id="UP001152320"/>
    </source>
</evidence>
<name>A0A9Q1CPG8_HOLLE</name>
<protein>
    <submittedName>
        <fullName evidence="2">Uncharacterized protein</fullName>
    </submittedName>
</protein>
<dbReference type="OrthoDB" id="6134204at2759"/>
<organism evidence="2 3">
    <name type="scientific">Holothuria leucospilota</name>
    <name type="common">Black long sea cucumber</name>
    <name type="synonym">Mertensiothuria leucospilota</name>
    <dbReference type="NCBI Taxonomy" id="206669"/>
    <lineage>
        <taxon>Eukaryota</taxon>
        <taxon>Metazoa</taxon>
        <taxon>Echinodermata</taxon>
        <taxon>Eleutherozoa</taxon>
        <taxon>Echinozoa</taxon>
        <taxon>Holothuroidea</taxon>
        <taxon>Aspidochirotacea</taxon>
        <taxon>Aspidochirotida</taxon>
        <taxon>Holothuriidae</taxon>
        <taxon>Holothuria</taxon>
    </lineage>
</organism>
<evidence type="ECO:0000313" key="2">
    <source>
        <dbReference type="EMBL" id="KAJ8048473.1"/>
    </source>
</evidence>
<dbReference type="EMBL" id="JAIZAY010000001">
    <property type="protein sequence ID" value="KAJ8048473.1"/>
    <property type="molecule type" value="Genomic_DNA"/>
</dbReference>
<comment type="caution">
    <text evidence="2">The sequence shown here is derived from an EMBL/GenBank/DDBJ whole genome shotgun (WGS) entry which is preliminary data.</text>
</comment>
<gene>
    <name evidence="2" type="ORF">HOLleu_00802</name>
</gene>
<dbReference type="PANTHER" id="PTHR46704:SF9">
    <property type="entry name" value="BHLH DOMAIN-CONTAINING PROTEIN"/>
    <property type="match status" value="1"/>
</dbReference>